<dbReference type="Proteomes" id="UP000500791">
    <property type="component" value="Chromosome"/>
</dbReference>
<gene>
    <name evidence="1" type="ORF">G8E03_01405</name>
</gene>
<dbReference type="RefSeq" id="WP_166187790.1">
    <property type="nucleotide sequence ID" value="NZ_CP049811.1"/>
</dbReference>
<evidence type="ECO:0000313" key="2">
    <source>
        <dbReference type="Proteomes" id="UP000500791"/>
    </source>
</evidence>
<dbReference type="EMBL" id="CP049811">
    <property type="protein sequence ID" value="QIK39534.1"/>
    <property type="molecule type" value="Genomic_DNA"/>
</dbReference>
<accession>A0A6G7VHR3</accession>
<evidence type="ECO:0000313" key="1">
    <source>
        <dbReference type="EMBL" id="QIK39534.1"/>
    </source>
</evidence>
<proteinExistence type="predicted"/>
<dbReference type="AlphaFoldDB" id="A0A6G7VHR3"/>
<keyword evidence="2" id="KW-1185">Reference proteome</keyword>
<reference evidence="1 2" key="1">
    <citation type="submission" date="2020-03" db="EMBL/GenBank/DDBJ databases">
        <title>Complete genome sequence of Monaibacterium sp. ALG8 with diverse plasmids.</title>
        <authorList>
            <person name="Sun C."/>
        </authorList>
    </citation>
    <scope>NUCLEOTIDE SEQUENCE [LARGE SCALE GENOMIC DNA]</scope>
    <source>
        <strain evidence="1 2">ALG8</strain>
    </source>
</reference>
<dbReference type="KEGG" id="mon:G8E03_01405"/>
<sequence length="209" mass="23031">MSDPFDLSKLFTRSDGTYVFARWNRPVAPVVFGVEDETIAVVKSALQAVTSLTGTPLAETDPELGSNMMWFFLRDWAELSDTPDLHRLIPELPTLVSRLQGADANQYRIFRFDAEGGIRACFVFVRMDEHMRDIPAETLALGQALQSILLWSDLAFIDVSPLAIVREGGPAVIRPEIADVVRVAYSAALPAAASDASHALRMQARLTAR</sequence>
<organism evidence="1 2">
    <name type="scientific">Pontivivens nitratireducens</name>
    <dbReference type="NCBI Taxonomy" id="2758038"/>
    <lineage>
        <taxon>Bacteria</taxon>
        <taxon>Pseudomonadati</taxon>
        <taxon>Pseudomonadota</taxon>
        <taxon>Alphaproteobacteria</taxon>
        <taxon>Rhodobacterales</taxon>
        <taxon>Paracoccaceae</taxon>
        <taxon>Pontivivens</taxon>
    </lineage>
</organism>
<name>A0A6G7VHR3_9RHOB</name>
<protein>
    <submittedName>
        <fullName evidence="1">Uncharacterized protein</fullName>
    </submittedName>
</protein>